<feature type="region of interest" description="Disordered" evidence="1">
    <location>
        <begin position="45"/>
        <end position="72"/>
    </location>
</feature>
<keyword evidence="4" id="KW-1185">Reference proteome</keyword>
<dbReference type="Proteomes" id="UP001500460">
    <property type="component" value="Unassembled WGS sequence"/>
</dbReference>
<proteinExistence type="predicted"/>
<feature type="transmembrane region" description="Helical" evidence="2">
    <location>
        <begin position="113"/>
        <end position="133"/>
    </location>
</feature>
<sequence>MPWTGSLVQRRSGAAGWWGCHARRPDRRGRTRLAGAARGTRWIPRDGSAGKESNVEVRGTAGGNGLGDLEPGTRQRDQLRVRVADIAWTALCTVLALWAVWSAVGAARATIAWAYSAVACALLAVALGARAVAVRRRARIRSGNAPGTGTRVSPDGP</sequence>
<reference evidence="3 4" key="1">
    <citation type="journal article" date="2019" name="Int. J. Syst. Evol. Microbiol.">
        <title>The Global Catalogue of Microorganisms (GCM) 10K type strain sequencing project: providing services to taxonomists for standard genome sequencing and annotation.</title>
        <authorList>
            <consortium name="The Broad Institute Genomics Platform"/>
            <consortium name="The Broad Institute Genome Sequencing Center for Infectious Disease"/>
            <person name="Wu L."/>
            <person name="Ma J."/>
        </authorList>
    </citation>
    <scope>NUCLEOTIDE SEQUENCE [LARGE SCALE GENOMIC DNA]</scope>
    <source>
        <strain evidence="3 4">JCM 6922</strain>
    </source>
</reference>
<accession>A0ABN3K5M6</accession>
<gene>
    <name evidence="3" type="ORF">GCM10010421_44280</name>
</gene>
<evidence type="ECO:0000256" key="2">
    <source>
        <dbReference type="SAM" id="Phobius"/>
    </source>
</evidence>
<evidence type="ECO:0000313" key="3">
    <source>
        <dbReference type="EMBL" id="GAA2447548.1"/>
    </source>
</evidence>
<comment type="caution">
    <text evidence="3">The sequence shown here is derived from an EMBL/GenBank/DDBJ whole genome shotgun (WGS) entry which is preliminary data.</text>
</comment>
<keyword evidence="2" id="KW-0472">Membrane</keyword>
<name>A0ABN3K5M6_9ACTN</name>
<protein>
    <recommendedName>
        <fullName evidence="5">Secreted protein</fullName>
    </recommendedName>
</protein>
<evidence type="ECO:0000256" key="1">
    <source>
        <dbReference type="SAM" id="MobiDB-lite"/>
    </source>
</evidence>
<feature type="transmembrane region" description="Helical" evidence="2">
    <location>
        <begin position="83"/>
        <end position="101"/>
    </location>
</feature>
<evidence type="ECO:0000313" key="4">
    <source>
        <dbReference type="Proteomes" id="UP001500460"/>
    </source>
</evidence>
<evidence type="ECO:0008006" key="5">
    <source>
        <dbReference type="Google" id="ProtNLM"/>
    </source>
</evidence>
<keyword evidence="2" id="KW-1133">Transmembrane helix</keyword>
<dbReference type="EMBL" id="BAAATK010000031">
    <property type="protein sequence ID" value="GAA2447548.1"/>
    <property type="molecule type" value="Genomic_DNA"/>
</dbReference>
<organism evidence="3 4">
    <name type="scientific">Streptomyces glaucus</name>
    <dbReference type="NCBI Taxonomy" id="284029"/>
    <lineage>
        <taxon>Bacteria</taxon>
        <taxon>Bacillati</taxon>
        <taxon>Actinomycetota</taxon>
        <taxon>Actinomycetes</taxon>
        <taxon>Kitasatosporales</taxon>
        <taxon>Streptomycetaceae</taxon>
        <taxon>Streptomyces</taxon>
    </lineage>
</organism>
<keyword evidence="2" id="KW-0812">Transmembrane</keyword>